<feature type="coiled-coil region" evidence="1">
    <location>
        <begin position="377"/>
        <end position="422"/>
    </location>
</feature>
<evidence type="ECO:0000313" key="4">
    <source>
        <dbReference type="Proteomes" id="UP000001194"/>
    </source>
</evidence>
<dbReference type="RefSeq" id="XP_001879748.1">
    <property type="nucleotide sequence ID" value="XM_001879713.1"/>
</dbReference>
<evidence type="ECO:0000313" key="3">
    <source>
        <dbReference type="EMBL" id="EDR09399.1"/>
    </source>
</evidence>
<evidence type="ECO:0000256" key="2">
    <source>
        <dbReference type="SAM" id="MobiDB-lite"/>
    </source>
</evidence>
<accession>B0D7I0</accession>
<feature type="compositionally biased region" description="Basic and acidic residues" evidence="2">
    <location>
        <begin position="535"/>
        <end position="550"/>
    </location>
</feature>
<sequence>MPASDSDTPLATSQTVPVNADTTASTTSDGPPTTSQTVATDFKPVTVPTDFKPVTVDTASQKPPPISRFDDTGGAKGGDFLKMVQKEMLKLFNPTAGQTFAVQFPGRFLQESLYAWDTDAAGIYGQFSKPTVVNESEFRLVDQLYDVGQVVGAPNGSNLSIVYEQIINNLVPGFNDSQANLAKQQDRIRKWLLKEVPAAPWVKDLLEEQHSRNGSSSTNDSDGSFAVSNKLDDGKVNRMELAEALMEEYLTAKSAWELERDKMIRETKPENMEDLTRTLAHITAVREAQLSAKYADAVVLGYSHTIRQYLGYMDIKSPAELLQDAKDSFRESSASSLDGSMKVYPVQMSPVDWYRSLSTSFTMEDLTSDPDAIQQQIDSKSKQIDALQTRLAFLQGTPKADLDELKKKLDSAQSAKAQAEADLSSTYNTNVVSLALTFVSTAGIFLMSEFVSAATTLNIVAKLYDGIEGAMKKTGEAQVAVINASRAYTTLLAEIAAAQAADSNLEDKQLTLQINALQRDVTELTTRLKSLRFDASGDVKPPKDTNDVKNADVPNFPPGTSGGSRWQEIIISHETSNMFQTTDKSSYAYSEDSGLSFWWGGYSESSSDSGADDASHLKQSSFKMEIGFRATMVTVDRGGWFQPQFFKQSAGFYHIDKRISWGKWPDSIKGAHDLQNAPADVWDQLDEYLMPAFPTGYVMCKDITIKVAMDETTHDSDSSFFQSQSASAGGILMWSTSSSSSESSSHQMVSTQVTADGLIIRIPGPQIMGYMFEIMPNDLSDDLPQTIPDSFFIPDDDYDSTFNKGSAAVALNHAQAAQEAAVEKEKSQPPKPASASVLPRPKART</sequence>
<reference evidence="3 4" key="1">
    <citation type="journal article" date="2008" name="Nature">
        <title>The genome of Laccaria bicolor provides insights into mycorrhizal symbiosis.</title>
        <authorList>
            <person name="Martin F."/>
            <person name="Aerts A."/>
            <person name="Ahren D."/>
            <person name="Brun A."/>
            <person name="Danchin E.G.J."/>
            <person name="Duchaussoy F."/>
            <person name="Gibon J."/>
            <person name="Kohler A."/>
            <person name="Lindquist E."/>
            <person name="Pereda V."/>
            <person name="Salamov A."/>
            <person name="Shapiro H.J."/>
            <person name="Wuyts J."/>
            <person name="Blaudez D."/>
            <person name="Buee M."/>
            <person name="Brokstein P."/>
            <person name="Canbaeck B."/>
            <person name="Cohen D."/>
            <person name="Courty P.E."/>
            <person name="Coutinho P.M."/>
            <person name="Delaruelle C."/>
            <person name="Detter J.C."/>
            <person name="Deveau A."/>
            <person name="DiFazio S."/>
            <person name="Duplessis S."/>
            <person name="Fraissinet-Tachet L."/>
            <person name="Lucic E."/>
            <person name="Frey-Klett P."/>
            <person name="Fourrey C."/>
            <person name="Feussner I."/>
            <person name="Gay G."/>
            <person name="Grimwood J."/>
            <person name="Hoegger P.J."/>
            <person name="Jain P."/>
            <person name="Kilaru S."/>
            <person name="Labbe J."/>
            <person name="Lin Y.C."/>
            <person name="Legue V."/>
            <person name="Le Tacon F."/>
            <person name="Marmeisse R."/>
            <person name="Melayah D."/>
            <person name="Montanini B."/>
            <person name="Muratet M."/>
            <person name="Nehls U."/>
            <person name="Niculita-Hirzel H."/>
            <person name="Oudot-Le Secq M.P."/>
            <person name="Peter M."/>
            <person name="Quesneville H."/>
            <person name="Rajashekar B."/>
            <person name="Reich M."/>
            <person name="Rouhier N."/>
            <person name="Schmutz J."/>
            <person name="Yin T."/>
            <person name="Chalot M."/>
            <person name="Henrissat B."/>
            <person name="Kuees U."/>
            <person name="Lucas S."/>
            <person name="Van de Peer Y."/>
            <person name="Podila G.K."/>
            <person name="Polle A."/>
            <person name="Pukkila P.J."/>
            <person name="Richardson P.M."/>
            <person name="Rouze P."/>
            <person name="Sanders I.R."/>
            <person name="Stajich J.E."/>
            <person name="Tunlid A."/>
            <person name="Tuskan G."/>
            <person name="Grigoriev I.V."/>
        </authorList>
    </citation>
    <scope>NUCLEOTIDE SEQUENCE [LARGE SCALE GENOMIC DNA]</scope>
    <source>
        <strain evidence="4">S238N-H82 / ATCC MYA-4686</strain>
    </source>
</reference>
<feature type="compositionally biased region" description="Low complexity" evidence="2">
    <location>
        <begin position="212"/>
        <end position="224"/>
    </location>
</feature>
<dbReference type="GeneID" id="6075515"/>
<feature type="region of interest" description="Disordered" evidence="2">
    <location>
        <begin position="54"/>
        <end position="73"/>
    </location>
</feature>
<feature type="compositionally biased region" description="Polar residues" evidence="2">
    <location>
        <begin position="1"/>
        <end position="39"/>
    </location>
</feature>
<dbReference type="OrthoDB" id="291007at2759"/>
<feature type="region of interest" description="Disordered" evidence="2">
    <location>
        <begin position="1"/>
        <end position="44"/>
    </location>
</feature>
<name>B0D7I0_LACBS</name>
<dbReference type="InParanoid" id="B0D7I0"/>
<proteinExistence type="predicted"/>
<dbReference type="HOGENOM" id="CLU_004605_0_0_1"/>
<dbReference type="AlphaFoldDB" id="B0D7I0"/>
<feature type="region of interest" description="Disordered" evidence="2">
    <location>
        <begin position="535"/>
        <end position="562"/>
    </location>
</feature>
<keyword evidence="4" id="KW-1185">Reference proteome</keyword>
<dbReference type="EMBL" id="DS547099">
    <property type="protein sequence ID" value="EDR09399.1"/>
    <property type="molecule type" value="Genomic_DNA"/>
</dbReference>
<dbReference type="KEGG" id="lbc:LACBIDRAFT_318946"/>
<feature type="region of interest" description="Disordered" evidence="2">
    <location>
        <begin position="208"/>
        <end position="229"/>
    </location>
</feature>
<keyword evidence="1" id="KW-0175">Coiled coil</keyword>
<gene>
    <name evidence="3" type="ORF">LACBIDRAFT_318946</name>
</gene>
<dbReference type="Proteomes" id="UP000001194">
    <property type="component" value="Unassembled WGS sequence"/>
</dbReference>
<evidence type="ECO:0000256" key="1">
    <source>
        <dbReference type="SAM" id="Coils"/>
    </source>
</evidence>
<organism evidence="4">
    <name type="scientific">Laccaria bicolor (strain S238N-H82 / ATCC MYA-4686)</name>
    <name type="common">Bicoloured deceiver</name>
    <name type="synonym">Laccaria laccata var. bicolor</name>
    <dbReference type="NCBI Taxonomy" id="486041"/>
    <lineage>
        <taxon>Eukaryota</taxon>
        <taxon>Fungi</taxon>
        <taxon>Dikarya</taxon>
        <taxon>Basidiomycota</taxon>
        <taxon>Agaricomycotina</taxon>
        <taxon>Agaricomycetes</taxon>
        <taxon>Agaricomycetidae</taxon>
        <taxon>Agaricales</taxon>
        <taxon>Agaricineae</taxon>
        <taxon>Hydnangiaceae</taxon>
        <taxon>Laccaria</taxon>
    </lineage>
</organism>
<protein>
    <submittedName>
        <fullName evidence="3">Predicted protein</fullName>
    </submittedName>
</protein>
<feature type="region of interest" description="Disordered" evidence="2">
    <location>
        <begin position="818"/>
        <end position="845"/>
    </location>
</feature>